<evidence type="ECO:0000256" key="2">
    <source>
        <dbReference type="ARBA" id="ARBA00022454"/>
    </source>
</evidence>
<keyword evidence="4 6" id="KW-0238">DNA-binding</keyword>
<name>A0A8C7ACX2_NEOVI</name>
<proteinExistence type="inferred from homology"/>
<dbReference type="GO" id="GO:0046982">
    <property type="term" value="F:protein heterodimerization activity"/>
    <property type="evidence" value="ECO:0007669"/>
    <property type="project" value="InterPro"/>
</dbReference>
<dbReference type="GO" id="GO:0000786">
    <property type="term" value="C:nucleosome"/>
    <property type="evidence" value="ECO:0007669"/>
    <property type="project" value="UniProtKB-KW"/>
</dbReference>
<evidence type="ECO:0000256" key="5">
    <source>
        <dbReference type="ARBA" id="ARBA00023269"/>
    </source>
</evidence>
<evidence type="ECO:0000256" key="3">
    <source>
        <dbReference type="ARBA" id="ARBA00022843"/>
    </source>
</evidence>
<comment type="subunit">
    <text evidence="6">The nucleosome is a histone octamer containing two molecules each of H2A, H2B, H3 and H4 assembled in one H3-H4 heterotetramer and two H2A-H2B heterodimers. The octamer wraps approximately 147 bp of DNA.</text>
</comment>
<evidence type="ECO:0000256" key="6">
    <source>
        <dbReference type="RuleBase" id="RU003767"/>
    </source>
</evidence>
<evidence type="ECO:0000259" key="7">
    <source>
        <dbReference type="Pfam" id="PF16211"/>
    </source>
</evidence>
<keyword evidence="9" id="KW-1185">Reference proteome</keyword>
<dbReference type="GO" id="GO:0005634">
    <property type="term" value="C:nucleus"/>
    <property type="evidence" value="ECO:0007669"/>
    <property type="project" value="UniProtKB-SubCell"/>
</dbReference>
<keyword evidence="6" id="KW-0539">Nucleus</keyword>
<dbReference type="AlphaFoldDB" id="A0A8C7ACX2"/>
<dbReference type="SMART" id="SM00414">
    <property type="entry name" value="H2A"/>
    <property type="match status" value="1"/>
</dbReference>
<dbReference type="InterPro" id="IPR032454">
    <property type="entry name" value="Histone_H2A_C"/>
</dbReference>
<evidence type="ECO:0000313" key="8">
    <source>
        <dbReference type="Ensembl" id="ENSNVIP00000003636.1"/>
    </source>
</evidence>
<dbReference type="SUPFAM" id="SSF47113">
    <property type="entry name" value="Histone-fold"/>
    <property type="match status" value="1"/>
</dbReference>
<dbReference type="InterPro" id="IPR002119">
    <property type="entry name" value="Histone_H2A"/>
</dbReference>
<comment type="similarity">
    <text evidence="6">Belongs to the histone H2A family.</text>
</comment>
<keyword evidence="5 6" id="KW-0544">Nucleosome core</keyword>
<dbReference type="Pfam" id="PF16211">
    <property type="entry name" value="Histone_H2A_C"/>
    <property type="match status" value="1"/>
</dbReference>
<reference evidence="8" key="1">
    <citation type="submission" date="2025-08" db="UniProtKB">
        <authorList>
            <consortium name="Ensembl"/>
        </authorList>
    </citation>
    <scope>IDENTIFICATION</scope>
</reference>
<accession>A0A8C7ACX2</accession>
<comment type="subcellular location">
    <subcellularLocation>
        <location evidence="1">Chromosome</location>
    </subcellularLocation>
    <subcellularLocation>
        <location evidence="6">Nucleus</location>
    </subcellularLocation>
</comment>
<reference evidence="8" key="2">
    <citation type="submission" date="2025-09" db="UniProtKB">
        <authorList>
            <consortium name="Ensembl"/>
        </authorList>
    </citation>
    <scope>IDENTIFICATION</scope>
</reference>
<feature type="domain" description="Histone H2A C-terminal" evidence="7">
    <location>
        <begin position="57"/>
        <end position="85"/>
    </location>
</feature>
<evidence type="ECO:0000313" key="9">
    <source>
        <dbReference type="Proteomes" id="UP000694425"/>
    </source>
</evidence>
<dbReference type="GeneTree" id="ENSGT00900000140979"/>
<dbReference type="GO" id="GO:0030527">
    <property type="term" value="F:structural constituent of chromatin"/>
    <property type="evidence" value="ECO:0007669"/>
    <property type="project" value="InterPro"/>
</dbReference>
<sequence length="99" mass="10571">QAGRKAGTESGREAGSLLSRDRIVLLKLAGNASKDINVKLIIPHRLQLALHGDEKSDSLIKATVVGGGVIPHMHKSLVGKKGQQKTVEMVLRFLIISGL</sequence>
<keyword evidence="2 6" id="KW-0158">Chromosome</keyword>
<dbReference type="PANTHER" id="PTHR23430">
    <property type="entry name" value="HISTONE H2A"/>
    <property type="match status" value="1"/>
</dbReference>
<dbReference type="InterPro" id="IPR009072">
    <property type="entry name" value="Histone-fold"/>
</dbReference>
<protein>
    <recommendedName>
        <fullName evidence="6">Histone H2A</fullName>
    </recommendedName>
</protein>
<dbReference type="Gene3D" id="1.10.20.10">
    <property type="entry name" value="Histone, subunit A"/>
    <property type="match status" value="1"/>
</dbReference>
<organism evidence="8 9">
    <name type="scientific">Neovison vison</name>
    <name type="common">American mink</name>
    <name type="synonym">Mustela vison</name>
    <dbReference type="NCBI Taxonomy" id="452646"/>
    <lineage>
        <taxon>Eukaryota</taxon>
        <taxon>Metazoa</taxon>
        <taxon>Chordata</taxon>
        <taxon>Craniata</taxon>
        <taxon>Vertebrata</taxon>
        <taxon>Euteleostomi</taxon>
        <taxon>Mammalia</taxon>
        <taxon>Eutheria</taxon>
        <taxon>Laurasiatheria</taxon>
        <taxon>Carnivora</taxon>
        <taxon>Caniformia</taxon>
        <taxon>Musteloidea</taxon>
        <taxon>Mustelidae</taxon>
        <taxon>Mustelinae</taxon>
        <taxon>Neogale</taxon>
    </lineage>
</organism>
<evidence type="ECO:0000256" key="1">
    <source>
        <dbReference type="ARBA" id="ARBA00004286"/>
    </source>
</evidence>
<evidence type="ECO:0000256" key="4">
    <source>
        <dbReference type="ARBA" id="ARBA00023125"/>
    </source>
</evidence>
<keyword evidence="3" id="KW-0832">Ubl conjugation</keyword>
<dbReference type="GO" id="GO:0003677">
    <property type="term" value="F:DNA binding"/>
    <property type="evidence" value="ECO:0007669"/>
    <property type="project" value="UniProtKB-KW"/>
</dbReference>
<dbReference type="Proteomes" id="UP000694425">
    <property type="component" value="Unplaced"/>
</dbReference>
<dbReference type="PRINTS" id="PR00620">
    <property type="entry name" value="HISTONEH2A"/>
</dbReference>
<dbReference type="Ensembl" id="ENSNVIT00000004265.1">
    <property type="protein sequence ID" value="ENSNVIP00000003636.1"/>
    <property type="gene ID" value="ENSNVIG00000002917.1"/>
</dbReference>